<dbReference type="AlphaFoldDB" id="W7D151"/>
<keyword evidence="1" id="KW-1133">Transmembrane helix</keyword>
<sequence length="87" mass="10445">MNKNTVSNETTYKTLYQKFWFDITLKFLPCSLIVILVGYRLTTVPPVLNFYLILHLLLLGIIVFAYTWLSMELIFTWIDIRKRKIQR</sequence>
<dbReference type="EMBL" id="AODL01000031">
    <property type="protein sequence ID" value="EUJ42857.1"/>
    <property type="molecule type" value="Genomic_DNA"/>
</dbReference>
<keyword evidence="3" id="KW-1185">Reference proteome</keyword>
<feature type="transmembrane region" description="Helical" evidence="1">
    <location>
        <begin position="20"/>
        <end position="39"/>
    </location>
</feature>
<evidence type="ECO:0000313" key="3">
    <source>
        <dbReference type="Proteomes" id="UP000019248"/>
    </source>
</evidence>
<evidence type="ECO:0000313" key="2">
    <source>
        <dbReference type="EMBL" id="EUJ42857.1"/>
    </source>
</evidence>
<keyword evidence="1" id="KW-0472">Membrane</keyword>
<reference evidence="2 3" key="1">
    <citation type="journal article" date="2014" name="Int. J. Syst. Evol. Microbiol.">
        <title>Listeria floridensis sp. nov., Listeria aquatica sp. nov., Listeria cornellensis sp. nov., Listeria riparia sp. nov. and Listeria grandensis sp. nov., from agricultural and natural environments.</title>
        <authorList>
            <person name="den Bakker H.C."/>
            <person name="Warchocki S."/>
            <person name="Wright E.M."/>
            <person name="Allred A.F."/>
            <person name="Ahlstrom C."/>
            <person name="Manuel C.S."/>
            <person name="Stasiewicz M.J."/>
            <person name="Burrell A."/>
            <person name="Roof S."/>
            <person name="Strawn L."/>
            <person name="Fortes E.D."/>
            <person name="Nightingale K.K."/>
            <person name="Kephart D."/>
            <person name="Wiedmann M."/>
        </authorList>
    </citation>
    <scope>NUCLEOTIDE SEQUENCE [LARGE SCALE GENOMIC DNA]</scope>
    <source>
        <strain evidence="2 3">FSL S10-1204</strain>
    </source>
</reference>
<organism evidence="2 3">
    <name type="scientific">Listeria riparia FSL S10-1204</name>
    <dbReference type="NCBI Taxonomy" id="1265816"/>
    <lineage>
        <taxon>Bacteria</taxon>
        <taxon>Bacillati</taxon>
        <taxon>Bacillota</taxon>
        <taxon>Bacilli</taxon>
        <taxon>Bacillales</taxon>
        <taxon>Listeriaceae</taxon>
        <taxon>Listeria</taxon>
    </lineage>
</organism>
<dbReference type="Proteomes" id="UP000019248">
    <property type="component" value="Unassembled WGS sequence"/>
</dbReference>
<proteinExistence type="predicted"/>
<comment type="caution">
    <text evidence="2">The sequence shown here is derived from an EMBL/GenBank/DDBJ whole genome shotgun (WGS) entry which is preliminary data.</text>
</comment>
<evidence type="ECO:0000256" key="1">
    <source>
        <dbReference type="SAM" id="Phobius"/>
    </source>
</evidence>
<name>W7D151_9LIST</name>
<gene>
    <name evidence="2" type="ORF">PRIP_15027</name>
</gene>
<feature type="transmembrane region" description="Helical" evidence="1">
    <location>
        <begin position="51"/>
        <end position="78"/>
    </location>
</feature>
<protein>
    <submittedName>
        <fullName evidence="2">Uncharacterized protein</fullName>
    </submittedName>
</protein>
<accession>W7D151</accession>
<keyword evidence="1" id="KW-0812">Transmembrane</keyword>